<dbReference type="PANTHER" id="PTHR45436:SF5">
    <property type="entry name" value="SENSOR HISTIDINE KINASE TRCS"/>
    <property type="match status" value="1"/>
</dbReference>
<dbReference type="PANTHER" id="PTHR45436">
    <property type="entry name" value="SENSOR HISTIDINE KINASE YKOH"/>
    <property type="match status" value="1"/>
</dbReference>
<accession>A0A5Q0BMJ8</accession>
<protein>
    <recommendedName>
        <fullName evidence="3">histidine kinase</fullName>
        <ecNumber evidence="3">2.7.13.3</ecNumber>
    </recommendedName>
</protein>
<dbReference type="GO" id="GO:0005886">
    <property type="term" value="C:plasma membrane"/>
    <property type="evidence" value="ECO:0007669"/>
    <property type="project" value="UniProtKB-ARBA"/>
</dbReference>
<evidence type="ECO:0000259" key="12">
    <source>
        <dbReference type="PROSITE" id="PS50109"/>
    </source>
</evidence>
<dbReference type="InterPro" id="IPR004358">
    <property type="entry name" value="Sig_transdc_His_kin-like_C"/>
</dbReference>
<evidence type="ECO:0000256" key="3">
    <source>
        <dbReference type="ARBA" id="ARBA00012438"/>
    </source>
</evidence>
<comment type="catalytic activity">
    <reaction evidence="1">
        <text>ATP + protein L-histidine = ADP + protein N-phospho-L-histidine.</text>
        <dbReference type="EC" id="2.7.13.3"/>
    </reaction>
</comment>
<dbReference type="GO" id="GO:0000155">
    <property type="term" value="F:phosphorelay sensor kinase activity"/>
    <property type="evidence" value="ECO:0007669"/>
    <property type="project" value="InterPro"/>
</dbReference>
<dbReference type="OrthoDB" id="9809766at2"/>
<feature type="domain" description="HAMP" evidence="13">
    <location>
        <begin position="191"/>
        <end position="244"/>
    </location>
</feature>
<evidence type="ECO:0000259" key="13">
    <source>
        <dbReference type="PROSITE" id="PS50885"/>
    </source>
</evidence>
<dbReference type="PROSITE" id="PS50109">
    <property type="entry name" value="HIS_KIN"/>
    <property type="match status" value="1"/>
</dbReference>
<keyword evidence="6 11" id="KW-0812">Transmembrane</keyword>
<dbReference type="RefSeq" id="WP_153250337.1">
    <property type="nucleotide sequence ID" value="NZ_CP044205.1"/>
</dbReference>
<dbReference type="FunFam" id="3.30.565.10:FF:000006">
    <property type="entry name" value="Sensor histidine kinase WalK"/>
    <property type="match status" value="1"/>
</dbReference>
<keyword evidence="7" id="KW-0418">Kinase</keyword>
<gene>
    <name evidence="14" type="ORF">F6R98_18485</name>
</gene>
<organism evidence="14 15">
    <name type="scientific">Candidatus Methylospira mobilis</name>
    <dbReference type="NCBI Taxonomy" id="1808979"/>
    <lineage>
        <taxon>Bacteria</taxon>
        <taxon>Pseudomonadati</taxon>
        <taxon>Pseudomonadota</taxon>
        <taxon>Gammaproteobacteria</taxon>
        <taxon>Methylococcales</taxon>
        <taxon>Methylococcaceae</taxon>
        <taxon>Candidatus Methylospira</taxon>
    </lineage>
</organism>
<evidence type="ECO:0000256" key="6">
    <source>
        <dbReference type="ARBA" id="ARBA00022692"/>
    </source>
</evidence>
<keyword evidence="4" id="KW-0597">Phosphoprotein</keyword>
<dbReference type="InterPro" id="IPR036890">
    <property type="entry name" value="HATPase_C_sf"/>
</dbReference>
<feature type="transmembrane region" description="Helical" evidence="11">
    <location>
        <begin position="167"/>
        <end position="189"/>
    </location>
</feature>
<dbReference type="SUPFAM" id="SSF158472">
    <property type="entry name" value="HAMP domain-like"/>
    <property type="match status" value="1"/>
</dbReference>
<dbReference type="CDD" id="cd06225">
    <property type="entry name" value="HAMP"/>
    <property type="match status" value="1"/>
</dbReference>
<dbReference type="SUPFAM" id="SSF47384">
    <property type="entry name" value="Homodimeric domain of signal transducing histidine kinase"/>
    <property type="match status" value="1"/>
</dbReference>
<dbReference type="PROSITE" id="PS50885">
    <property type="entry name" value="HAMP"/>
    <property type="match status" value="1"/>
</dbReference>
<feature type="domain" description="Histidine kinase" evidence="12">
    <location>
        <begin position="252"/>
        <end position="468"/>
    </location>
</feature>
<comment type="subcellular location">
    <subcellularLocation>
        <location evidence="2">Membrane</location>
    </subcellularLocation>
</comment>
<dbReference type="EMBL" id="CP044205">
    <property type="protein sequence ID" value="QFY44372.1"/>
    <property type="molecule type" value="Genomic_DNA"/>
</dbReference>
<dbReference type="PRINTS" id="PR00344">
    <property type="entry name" value="BCTRLSENSOR"/>
</dbReference>
<dbReference type="CDD" id="cd00082">
    <property type="entry name" value="HisKA"/>
    <property type="match status" value="1"/>
</dbReference>
<dbReference type="InterPro" id="IPR005467">
    <property type="entry name" value="His_kinase_dom"/>
</dbReference>
<keyword evidence="8 11" id="KW-1133">Transmembrane helix</keyword>
<dbReference type="Gene3D" id="6.10.340.10">
    <property type="match status" value="1"/>
</dbReference>
<evidence type="ECO:0000256" key="8">
    <source>
        <dbReference type="ARBA" id="ARBA00022989"/>
    </source>
</evidence>
<evidence type="ECO:0000256" key="2">
    <source>
        <dbReference type="ARBA" id="ARBA00004370"/>
    </source>
</evidence>
<evidence type="ECO:0000256" key="5">
    <source>
        <dbReference type="ARBA" id="ARBA00022679"/>
    </source>
</evidence>
<dbReference type="Proteomes" id="UP000325755">
    <property type="component" value="Chromosome"/>
</dbReference>
<dbReference type="KEGG" id="mmob:F6R98_18485"/>
<dbReference type="SUPFAM" id="SSF55874">
    <property type="entry name" value="ATPase domain of HSP90 chaperone/DNA topoisomerase II/histidine kinase"/>
    <property type="match status" value="1"/>
</dbReference>
<dbReference type="Pfam" id="PF02518">
    <property type="entry name" value="HATPase_c"/>
    <property type="match status" value="1"/>
</dbReference>
<dbReference type="Gene3D" id="1.10.287.130">
    <property type="match status" value="1"/>
</dbReference>
<evidence type="ECO:0000256" key="10">
    <source>
        <dbReference type="ARBA" id="ARBA00023136"/>
    </source>
</evidence>
<dbReference type="InParanoid" id="A0A5Q0BMJ8"/>
<proteinExistence type="predicted"/>
<dbReference type="CDD" id="cd00075">
    <property type="entry name" value="HATPase"/>
    <property type="match status" value="1"/>
</dbReference>
<name>A0A5Q0BMJ8_9GAMM</name>
<evidence type="ECO:0000313" key="15">
    <source>
        <dbReference type="Proteomes" id="UP000325755"/>
    </source>
</evidence>
<dbReference type="Pfam" id="PF00672">
    <property type="entry name" value="HAMP"/>
    <property type="match status" value="1"/>
</dbReference>
<evidence type="ECO:0000256" key="9">
    <source>
        <dbReference type="ARBA" id="ARBA00023012"/>
    </source>
</evidence>
<dbReference type="InterPro" id="IPR003660">
    <property type="entry name" value="HAMP_dom"/>
</dbReference>
<feature type="transmembrane region" description="Helical" evidence="11">
    <location>
        <begin position="12"/>
        <end position="34"/>
    </location>
</feature>
<dbReference type="SMART" id="SM00388">
    <property type="entry name" value="HisKA"/>
    <property type="match status" value="1"/>
</dbReference>
<dbReference type="SMART" id="SM00387">
    <property type="entry name" value="HATPase_c"/>
    <property type="match status" value="1"/>
</dbReference>
<dbReference type="InterPro" id="IPR050428">
    <property type="entry name" value="TCS_sensor_his_kinase"/>
</dbReference>
<dbReference type="InterPro" id="IPR003594">
    <property type="entry name" value="HATPase_dom"/>
</dbReference>
<dbReference type="Pfam" id="PF08521">
    <property type="entry name" value="2CSK_N"/>
    <property type="match status" value="1"/>
</dbReference>
<dbReference type="AlphaFoldDB" id="A0A5Q0BMJ8"/>
<dbReference type="InterPro" id="IPR013727">
    <property type="entry name" value="2CSK_N"/>
</dbReference>
<evidence type="ECO:0000256" key="1">
    <source>
        <dbReference type="ARBA" id="ARBA00000085"/>
    </source>
</evidence>
<dbReference type="EC" id="2.7.13.3" evidence="3"/>
<evidence type="ECO:0000256" key="7">
    <source>
        <dbReference type="ARBA" id="ARBA00022777"/>
    </source>
</evidence>
<dbReference type="Gene3D" id="3.30.565.10">
    <property type="entry name" value="Histidine kinase-like ATPase, C-terminal domain"/>
    <property type="match status" value="1"/>
</dbReference>
<evidence type="ECO:0000256" key="11">
    <source>
        <dbReference type="SAM" id="Phobius"/>
    </source>
</evidence>
<evidence type="ECO:0000313" key="14">
    <source>
        <dbReference type="EMBL" id="QFY44372.1"/>
    </source>
</evidence>
<dbReference type="InterPro" id="IPR036097">
    <property type="entry name" value="HisK_dim/P_sf"/>
</dbReference>
<dbReference type="SMART" id="SM00304">
    <property type="entry name" value="HAMP"/>
    <property type="match status" value="1"/>
</dbReference>
<reference evidence="14 15" key="1">
    <citation type="submission" date="2019-09" db="EMBL/GenBank/DDBJ databases">
        <title>Ecophysiology of the spiral-shaped methanotroph Methylospira mobilis as revealed by the complete genome sequence.</title>
        <authorList>
            <person name="Oshkin I.Y."/>
            <person name="Dedysh S.N."/>
            <person name="Miroshnikov K."/>
            <person name="Danilova O.V."/>
            <person name="Hakobyan A."/>
            <person name="Liesack W."/>
        </authorList>
    </citation>
    <scope>NUCLEOTIDE SEQUENCE [LARGE SCALE GENOMIC DNA]</scope>
    <source>
        <strain evidence="14 15">Shm1</strain>
    </source>
</reference>
<keyword evidence="15" id="KW-1185">Reference proteome</keyword>
<keyword evidence="10 11" id="KW-0472">Membrane</keyword>
<dbReference type="Pfam" id="PF00512">
    <property type="entry name" value="HisKA"/>
    <property type="match status" value="1"/>
</dbReference>
<evidence type="ECO:0000256" key="4">
    <source>
        <dbReference type="ARBA" id="ARBA00022553"/>
    </source>
</evidence>
<keyword evidence="5" id="KW-0808">Transferase</keyword>
<sequence length="472" mass="51376">MKARINFRMKLVLTHLAVILVILAFTAFGAYWMLSKAIHDQLDAALLALAETEAAMLDASGQQPIRIHETSPGLAPPSLVRLDRLLQIVNTEGTVLARSANLGASRLPTTPALLARLAAGETVFETLRTFGEEPIRMISMPVISSEKPLTIQVAGSLDDVRNVLDSASLLFIVMALGLLVAVGTVGASLTRKVFQAIDNIVKQARHIGEANLSERLPHPGTHDDIGRLVDTLNEMLNRIEQSLEVQRRFTADASHELRSPLSRLRTELEVTLRRPRDVAEYIETVRSCLEEVDRLTLLVEALLVLARLDAGQEQYPVETVFLNILVEEVVDRMQPVADARQVWITAKPLPPLTASIARSTVSVVLTNLLDNAVKFSPPGGCVTIRIAIDGPEAVISVSDSGPGMQLDEIPQLFERFYRGAVARTNTVPGSGLGLAISQAIMRRHGGRIEAANLPDGGAVFSARMPLQKQSDY</sequence>
<dbReference type="InterPro" id="IPR003661">
    <property type="entry name" value="HisK_dim/P_dom"/>
</dbReference>
<keyword evidence="9" id="KW-0902">Two-component regulatory system</keyword>